<sequence length="115" mass="13783">MVLLETETWEQFSEISTRMIRDAEYRVYGNTVVHGGHPVEICADRTYIRSIKVSPYWPGATDPQQLSEEISWCAHQIRSLRPKFEVKRDYSRYTEADLEFHLDRHRERLLDERQI</sequence>
<organism evidence="1 2">
    <name type="scientific">Nocardia sputorum</name>
    <dbReference type="NCBI Taxonomy" id="2984338"/>
    <lineage>
        <taxon>Bacteria</taxon>
        <taxon>Bacillati</taxon>
        <taxon>Actinomycetota</taxon>
        <taxon>Actinomycetes</taxon>
        <taxon>Mycobacteriales</taxon>
        <taxon>Nocardiaceae</taxon>
        <taxon>Nocardia</taxon>
    </lineage>
</organism>
<protein>
    <submittedName>
        <fullName evidence="1">Uncharacterized protein</fullName>
    </submittedName>
</protein>
<dbReference type="EMBL" id="AP026978">
    <property type="protein sequence ID" value="BDT98532.1"/>
    <property type="molecule type" value="Genomic_DNA"/>
</dbReference>
<reference evidence="1 2" key="1">
    <citation type="submission" date="2022-11" db="EMBL/GenBank/DDBJ databases">
        <title>Genome Sequencing of Nocardia sp. ON39_IFM12276 and assembly.</title>
        <authorList>
            <person name="Shimojima M."/>
            <person name="Toyokawa M."/>
            <person name="Uesaka K."/>
        </authorList>
    </citation>
    <scope>NUCLEOTIDE SEQUENCE [LARGE SCALE GENOMIC DNA]</scope>
    <source>
        <strain evidence="1 2">IFM 12276</strain>
    </source>
</reference>
<accession>A0ABN6U037</accession>
<name>A0ABN6U037_9NOCA</name>
<gene>
    <name evidence="1" type="ORF">IFM12276_15610</name>
</gene>
<evidence type="ECO:0000313" key="2">
    <source>
        <dbReference type="Proteomes" id="UP001317870"/>
    </source>
</evidence>
<proteinExistence type="predicted"/>
<keyword evidence="2" id="KW-1185">Reference proteome</keyword>
<dbReference type="Proteomes" id="UP001317870">
    <property type="component" value="Chromosome"/>
</dbReference>
<evidence type="ECO:0000313" key="1">
    <source>
        <dbReference type="EMBL" id="BDT98532.1"/>
    </source>
</evidence>